<dbReference type="AlphaFoldDB" id="A0A4Z2HXH3"/>
<keyword evidence="2" id="KW-1185">Reference proteome</keyword>
<sequence>MAFASLPVSAPSQASNKNRDDAVDIIDRMNISYIGEGGVLSLHERRLSVKPGGVWWLRRFCRVVVVLVVAEAAVLRLQVERRVWEHQILERRRWRKDSNKGRHAVGSLGIKRVRLQHRGLHELEDDENAAKRAGRVTMTCASGFTGDGMWRWIGTSGGASSMAGGGGGTRPPSAG</sequence>
<dbReference type="Proteomes" id="UP000314294">
    <property type="component" value="Unassembled WGS sequence"/>
</dbReference>
<name>A0A4Z2HXH3_9TELE</name>
<protein>
    <submittedName>
        <fullName evidence="1">Uncharacterized protein</fullName>
    </submittedName>
</protein>
<organism evidence="1 2">
    <name type="scientific">Liparis tanakae</name>
    <name type="common">Tanaka's snailfish</name>
    <dbReference type="NCBI Taxonomy" id="230148"/>
    <lineage>
        <taxon>Eukaryota</taxon>
        <taxon>Metazoa</taxon>
        <taxon>Chordata</taxon>
        <taxon>Craniata</taxon>
        <taxon>Vertebrata</taxon>
        <taxon>Euteleostomi</taxon>
        <taxon>Actinopterygii</taxon>
        <taxon>Neopterygii</taxon>
        <taxon>Teleostei</taxon>
        <taxon>Neoteleostei</taxon>
        <taxon>Acanthomorphata</taxon>
        <taxon>Eupercaria</taxon>
        <taxon>Perciformes</taxon>
        <taxon>Cottioidei</taxon>
        <taxon>Cottales</taxon>
        <taxon>Liparidae</taxon>
        <taxon>Liparis</taxon>
    </lineage>
</organism>
<proteinExistence type="predicted"/>
<reference evidence="1 2" key="1">
    <citation type="submission" date="2019-03" db="EMBL/GenBank/DDBJ databases">
        <title>First draft genome of Liparis tanakae, snailfish: a comprehensive survey of snailfish specific genes.</title>
        <authorList>
            <person name="Kim W."/>
            <person name="Song I."/>
            <person name="Jeong J.-H."/>
            <person name="Kim D."/>
            <person name="Kim S."/>
            <person name="Ryu S."/>
            <person name="Song J.Y."/>
            <person name="Lee S.K."/>
        </authorList>
    </citation>
    <scope>NUCLEOTIDE SEQUENCE [LARGE SCALE GENOMIC DNA]</scope>
    <source>
        <tissue evidence="1">Muscle</tissue>
    </source>
</reference>
<gene>
    <name evidence="1" type="ORF">EYF80_019454</name>
</gene>
<accession>A0A4Z2HXH3</accession>
<dbReference type="EMBL" id="SRLO01000165">
    <property type="protein sequence ID" value="TNN70240.1"/>
    <property type="molecule type" value="Genomic_DNA"/>
</dbReference>
<evidence type="ECO:0000313" key="2">
    <source>
        <dbReference type="Proteomes" id="UP000314294"/>
    </source>
</evidence>
<evidence type="ECO:0000313" key="1">
    <source>
        <dbReference type="EMBL" id="TNN70240.1"/>
    </source>
</evidence>
<comment type="caution">
    <text evidence="1">The sequence shown here is derived from an EMBL/GenBank/DDBJ whole genome shotgun (WGS) entry which is preliminary data.</text>
</comment>